<comment type="function">
    <text evidence="8">Thiol-specific peroxidase that catalyzes the reduction of hydrogen peroxide and organic hydroperoxides to water and alcohols, respectively. Plays a role in cell protection against oxidative stress by detoxifying peroxides.</text>
</comment>
<dbReference type="Pfam" id="PF10417">
    <property type="entry name" value="1-cysPrx_C"/>
    <property type="match status" value="1"/>
</dbReference>
<dbReference type="PANTHER" id="PTHR10681:SF128">
    <property type="entry name" value="THIOREDOXIN-DEPENDENT PEROXIDE REDUCTASE, MITOCHONDRIAL"/>
    <property type="match status" value="1"/>
</dbReference>
<dbReference type="EC" id="1.11.1.24" evidence="8"/>
<evidence type="ECO:0000256" key="4">
    <source>
        <dbReference type="ARBA" id="ARBA00022862"/>
    </source>
</evidence>
<dbReference type="PROSITE" id="PS51352">
    <property type="entry name" value="THIOREDOXIN_2"/>
    <property type="match status" value="1"/>
</dbReference>
<keyword evidence="11" id="KW-1185">Reference proteome</keyword>
<comment type="subcellular location">
    <subcellularLocation>
        <location evidence="8">Cytoplasm</location>
    </subcellularLocation>
</comment>
<keyword evidence="4 8" id="KW-0049">Antioxidant</keyword>
<dbReference type="EMBL" id="AP028907">
    <property type="protein sequence ID" value="BES80487.1"/>
    <property type="molecule type" value="Genomic_DNA"/>
</dbReference>
<sequence length="232" mass="26538">MPGNIPLIGERFPEIQVVTDQGVIKLPDHFKGKWFVLFSHPADFTPVCTTEFVAFAKRYEDFKKLNTELIGLSVDNTFSHIKWKEWIKEKLGVEIPFPIIADPMGEVAKKLGMIHAESGVVTVRAVFVVDDKGVIRAILYYPLNVGRNIDEILRLVEALQLADKYGRALPANWPNNELIGDQLIVPPAATEQEAKERLQQFKCFDWWFCYEDKASQEEKEQARSFLKRVANC</sequence>
<comment type="similarity">
    <text evidence="1">Belongs to the peroxiredoxin family. AhpC/Prx1 subfamily.</text>
</comment>
<evidence type="ECO:0000256" key="1">
    <source>
        <dbReference type="ARBA" id="ARBA00009796"/>
    </source>
</evidence>
<reference evidence="10 11" key="1">
    <citation type="submission" date="2023-09" db="EMBL/GenBank/DDBJ databases">
        <title>Pyrofollis japonicus gen. nov. sp. nov., a novel member of the family Pyrodictiaceae isolated from the Iheya North hydrothermal field.</title>
        <authorList>
            <person name="Miyazaki U."/>
            <person name="Sanari M."/>
            <person name="Tame A."/>
            <person name="Kitajima M."/>
            <person name="Okamoto A."/>
            <person name="Sawayama S."/>
            <person name="Miyazaki J."/>
            <person name="Takai K."/>
            <person name="Nakagawa S."/>
        </authorList>
    </citation>
    <scope>NUCLEOTIDE SEQUENCE [LARGE SCALE GENOMIC DNA]</scope>
    <source>
        <strain evidence="10 11">AV2</strain>
    </source>
</reference>
<organism evidence="10 11">
    <name type="scientific">Pyrodictium abyssi</name>
    <dbReference type="NCBI Taxonomy" id="54256"/>
    <lineage>
        <taxon>Archaea</taxon>
        <taxon>Thermoproteota</taxon>
        <taxon>Thermoprotei</taxon>
        <taxon>Desulfurococcales</taxon>
        <taxon>Pyrodictiaceae</taxon>
        <taxon>Pyrodictium</taxon>
    </lineage>
</organism>
<dbReference type="Pfam" id="PF00578">
    <property type="entry name" value="AhpC-TSA"/>
    <property type="match status" value="1"/>
</dbReference>
<evidence type="ECO:0000256" key="2">
    <source>
        <dbReference type="ARBA" id="ARBA00022490"/>
    </source>
</evidence>
<dbReference type="InterPro" id="IPR000866">
    <property type="entry name" value="AhpC/TSA"/>
</dbReference>
<gene>
    <name evidence="10" type="ORF">PABY_00540</name>
</gene>
<feature type="disulfide bond" description="Interchain (with Cys-209); in linked form" evidence="8">
    <location>
        <position position="48"/>
    </location>
</feature>
<keyword evidence="8" id="KW-1015">Disulfide bond</keyword>
<dbReference type="InterPro" id="IPR045020">
    <property type="entry name" value="PRX_1cys"/>
</dbReference>
<dbReference type="Gene3D" id="3.40.30.10">
    <property type="entry name" value="Glutaredoxin"/>
    <property type="match status" value="1"/>
</dbReference>
<dbReference type="InterPro" id="IPR022915">
    <property type="entry name" value="Peroxiredoxin_TDXH"/>
</dbReference>
<comment type="subunit">
    <text evidence="8">Homodecamer. Pentamer of dimers that assemble into a ring structure.</text>
</comment>
<dbReference type="InterPro" id="IPR050217">
    <property type="entry name" value="Peroxiredoxin"/>
</dbReference>
<comment type="similarity">
    <text evidence="7 8">Belongs to the peroxiredoxin family. Prx6 subfamily.</text>
</comment>
<evidence type="ECO:0000313" key="11">
    <source>
        <dbReference type="Proteomes" id="UP001341135"/>
    </source>
</evidence>
<dbReference type="RefSeq" id="WP_338250775.1">
    <property type="nucleotide sequence ID" value="NZ_AP028907.1"/>
</dbReference>
<protein>
    <recommendedName>
        <fullName evidence="8">Peroxiredoxin</fullName>
        <ecNumber evidence="8">1.11.1.24</ecNumber>
    </recommendedName>
    <alternativeName>
        <fullName evidence="8">Thioredoxin peroxidase</fullName>
    </alternativeName>
    <alternativeName>
        <fullName evidence="8">Thioredoxin-dependent peroxiredoxin</fullName>
    </alternativeName>
</protein>
<evidence type="ECO:0000256" key="3">
    <source>
        <dbReference type="ARBA" id="ARBA00022559"/>
    </source>
</evidence>
<name>A0ABN6ZJQ8_9CREN</name>
<dbReference type="HAMAP" id="MF_00401">
    <property type="entry name" value="Peroxiredoxin"/>
    <property type="match status" value="1"/>
</dbReference>
<proteinExistence type="inferred from homology"/>
<dbReference type="InterPro" id="IPR019479">
    <property type="entry name" value="Peroxiredoxin_C"/>
</dbReference>
<dbReference type="PIRSF" id="PIRSF000239">
    <property type="entry name" value="AHPC"/>
    <property type="match status" value="1"/>
</dbReference>
<keyword evidence="2 8" id="KW-0963">Cytoplasm</keyword>
<dbReference type="SUPFAM" id="SSF52833">
    <property type="entry name" value="Thioredoxin-like"/>
    <property type="match status" value="1"/>
</dbReference>
<keyword evidence="5 8" id="KW-0560">Oxidoreductase</keyword>
<evidence type="ECO:0000256" key="7">
    <source>
        <dbReference type="ARBA" id="ARBA00025719"/>
    </source>
</evidence>
<dbReference type="Proteomes" id="UP001341135">
    <property type="component" value="Chromosome"/>
</dbReference>
<feature type="active site" description="Cysteine sulfenic acid (-SOH) intermediate" evidence="8">
    <location>
        <position position="48"/>
    </location>
</feature>
<comment type="miscellaneous">
    <text evidence="8">The active site is a conserved redox-active cysteine residue, the peroxidatic cysteine (C(P)), which makes the nucleophilic attack on the peroxide substrate. The peroxide oxidizes the C(P)-SH to cysteine sulfenic acid (C(P)-SOH), which then reacts with another cysteine residue, the resolving cysteine (C(R)), to form a disulfide bridge. The disulfide is subsequently reduced by an appropriate electron donor to complete the catalytic cycle. Although the primary sequence of this enzyme is similar to those of the 1-Cys Prx6 enzymes, its catalytic properties resemble those of the typical 2-Cys Prxs and C(R) is provided by the other dimeric subunit to form an intersubunit disulfide. The disulfide is subsequently reduced by thioredoxin.</text>
</comment>
<comment type="catalytic activity">
    <reaction evidence="8">
        <text>a hydroperoxide + [thioredoxin]-dithiol = an alcohol + [thioredoxin]-disulfide + H2O</text>
        <dbReference type="Rhea" id="RHEA:62620"/>
        <dbReference type="Rhea" id="RHEA-COMP:10698"/>
        <dbReference type="Rhea" id="RHEA-COMP:10700"/>
        <dbReference type="ChEBI" id="CHEBI:15377"/>
        <dbReference type="ChEBI" id="CHEBI:29950"/>
        <dbReference type="ChEBI" id="CHEBI:30879"/>
        <dbReference type="ChEBI" id="CHEBI:35924"/>
        <dbReference type="ChEBI" id="CHEBI:50058"/>
        <dbReference type="EC" id="1.11.1.24"/>
    </reaction>
</comment>
<feature type="domain" description="Thioredoxin" evidence="9">
    <location>
        <begin position="6"/>
        <end position="161"/>
    </location>
</feature>
<keyword evidence="6 8" id="KW-0676">Redox-active center</keyword>
<keyword evidence="3 8" id="KW-0575">Peroxidase</keyword>
<dbReference type="GeneID" id="89288079"/>
<accession>A0ABN6ZJQ8</accession>
<evidence type="ECO:0000313" key="10">
    <source>
        <dbReference type="EMBL" id="BES80487.1"/>
    </source>
</evidence>
<dbReference type="Gene3D" id="3.30.1020.10">
    <property type="entry name" value="Antioxidant, Horf6, Chain A, domain2"/>
    <property type="match status" value="1"/>
</dbReference>
<dbReference type="CDD" id="cd03016">
    <property type="entry name" value="PRX_1cys"/>
    <property type="match status" value="1"/>
</dbReference>
<dbReference type="InterPro" id="IPR024706">
    <property type="entry name" value="Peroxiredoxin_AhpC-typ"/>
</dbReference>
<dbReference type="NCBIfam" id="NF009668">
    <property type="entry name" value="PRK13189.1"/>
    <property type="match status" value="1"/>
</dbReference>
<feature type="disulfide bond" description="Interchain (with Cys-48); in linked form" evidence="8">
    <location>
        <position position="209"/>
    </location>
</feature>
<dbReference type="PANTHER" id="PTHR10681">
    <property type="entry name" value="THIOREDOXIN PEROXIDASE"/>
    <property type="match status" value="1"/>
</dbReference>
<feature type="disulfide bond" description="Alternate" evidence="8">
    <location>
        <begin position="203"/>
        <end position="209"/>
    </location>
</feature>
<evidence type="ECO:0000256" key="6">
    <source>
        <dbReference type="ARBA" id="ARBA00023284"/>
    </source>
</evidence>
<evidence type="ECO:0000256" key="8">
    <source>
        <dbReference type="HAMAP-Rule" id="MF_00401"/>
    </source>
</evidence>
<feature type="binding site" evidence="8">
    <location>
        <position position="124"/>
    </location>
    <ligand>
        <name>substrate</name>
    </ligand>
</feature>
<evidence type="ECO:0000256" key="5">
    <source>
        <dbReference type="ARBA" id="ARBA00023002"/>
    </source>
</evidence>
<evidence type="ECO:0000259" key="9">
    <source>
        <dbReference type="PROSITE" id="PS51352"/>
    </source>
</evidence>
<dbReference type="InterPro" id="IPR036249">
    <property type="entry name" value="Thioredoxin-like_sf"/>
</dbReference>
<dbReference type="InterPro" id="IPR013766">
    <property type="entry name" value="Thioredoxin_domain"/>
</dbReference>